<dbReference type="SMART" id="SM00220">
    <property type="entry name" value="S_TKc"/>
    <property type="match status" value="1"/>
</dbReference>
<keyword evidence="2 14" id="KW-0723">Serine/threonine-protein kinase</keyword>
<sequence length="682" mass="76300">MQGKILNNRYKIIKEIGRGGMAIVYSARDTLLERRVAIKMLRPEYKSDDEFIDKFRQEARAVARLSHPNVVSIYDIVVDEERIYLVMEIVEGKTLKDIIKERKKLSIAESLEIARQIAAALSVAHGNQIVHCDIKPHNIILNDDHEVKVTDFGIARAVSNSTVRVTETVVGSAHYFSPEQAKGGEIKAYSDIYSLGVVLYEMTTGELPFHGESPISVALKHIQQQPVEAAKINKDIPEEVNDLIMKAIAKDPADRFQDAYEMRQQITYCLKNLKSNIVNSEKKADFNADETRVMKKSDFDFLNNSSKNNAEVSKTNDENKENKEAVKNKKGLKDKNDLKQDEKHSRIKKKNGSKKDRSEDNSDQEKYKKPLFITGAVILFLLISLGGVVFFFNQYTNVPVVQVPEIEGKSLTEARKLASEVGLNLVENEERVFSEEIEAEHIVSQQPAAGERVKQSRPLNITVSKGPQLIEIPEFIGNSLREALIELDNLSLKSGDIQYIFRLSEEPGTVINQIPAAGAEVEKGSEITLFVSRGERDISVRMPDLTGLTQAEAFDLIKEKGLNIGQVSVETSERFADGQVISQSVKAGEYLPRGIAVDFVVSRGGATNVTENYTLNRISVNVTGSESREVRIVVEDDNGRDQVYQAIHEPGDNIVRDIRSQGKTEIKVYFDDQLIKSESFGG</sequence>
<gene>
    <name evidence="14" type="ORF">SAMN05421834_11116</name>
</gene>
<dbReference type="GO" id="GO:0005524">
    <property type="term" value="F:ATP binding"/>
    <property type="evidence" value="ECO:0007669"/>
    <property type="project" value="UniProtKB-UniRule"/>
</dbReference>
<feature type="domain" description="PASTA" evidence="13">
    <location>
        <begin position="397"/>
        <end position="465"/>
    </location>
</feature>
<evidence type="ECO:0000259" key="13">
    <source>
        <dbReference type="PROSITE" id="PS51178"/>
    </source>
</evidence>
<keyword evidence="5 14" id="KW-0418">Kinase</keyword>
<evidence type="ECO:0000256" key="5">
    <source>
        <dbReference type="ARBA" id="ARBA00022777"/>
    </source>
</evidence>
<feature type="region of interest" description="Disordered" evidence="10">
    <location>
        <begin position="305"/>
        <end position="364"/>
    </location>
</feature>
<feature type="transmembrane region" description="Helical" evidence="11">
    <location>
        <begin position="371"/>
        <end position="392"/>
    </location>
</feature>
<dbReference type="PANTHER" id="PTHR43289:SF34">
    <property type="entry name" value="SERINE_THREONINE-PROTEIN KINASE YBDM-RELATED"/>
    <property type="match status" value="1"/>
</dbReference>
<dbReference type="CDD" id="cd06577">
    <property type="entry name" value="PASTA_pknB"/>
    <property type="match status" value="3"/>
</dbReference>
<feature type="domain" description="PASTA" evidence="13">
    <location>
        <begin position="537"/>
        <end position="603"/>
    </location>
</feature>
<dbReference type="InterPro" id="IPR011009">
    <property type="entry name" value="Kinase-like_dom_sf"/>
</dbReference>
<name>A0A1N6X7Z1_9FIRM</name>
<evidence type="ECO:0000313" key="15">
    <source>
        <dbReference type="Proteomes" id="UP000185669"/>
    </source>
</evidence>
<dbReference type="EC" id="2.7.11.1" evidence="1"/>
<evidence type="ECO:0000256" key="1">
    <source>
        <dbReference type="ARBA" id="ARBA00012513"/>
    </source>
</evidence>
<dbReference type="CDD" id="cd14014">
    <property type="entry name" value="STKc_PknB_like"/>
    <property type="match status" value="1"/>
</dbReference>
<evidence type="ECO:0000256" key="10">
    <source>
        <dbReference type="SAM" id="MobiDB-lite"/>
    </source>
</evidence>
<dbReference type="PROSITE" id="PS00107">
    <property type="entry name" value="PROTEIN_KINASE_ATP"/>
    <property type="match status" value="1"/>
</dbReference>
<evidence type="ECO:0000259" key="12">
    <source>
        <dbReference type="PROSITE" id="PS50011"/>
    </source>
</evidence>
<reference evidence="15" key="1">
    <citation type="submission" date="2017-01" db="EMBL/GenBank/DDBJ databases">
        <authorList>
            <person name="Varghese N."/>
            <person name="Submissions S."/>
        </authorList>
    </citation>
    <scope>NUCLEOTIDE SEQUENCE [LARGE SCALE GENOMIC DNA]</scope>
    <source>
        <strain evidence="15">ATCC 700103</strain>
    </source>
</reference>
<evidence type="ECO:0000256" key="8">
    <source>
        <dbReference type="ARBA" id="ARBA00048679"/>
    </source>
</evidence>
<keyword evidence="11" id="KW-0812">Transmembrane</keyword>
<feature type="compositionally biased region" description="Basic and acidic residues" evidence="10">
    <location>
        <begin position="353"/>
        <end position="364"/>
    </location>
</feature>
<evidence type="ECO:0000256" key="7">
    <source>
        <dbReference type="ARBA" id="ARBA00047899"/>
    </source>
</evidence>
<dbReference type="Pfam" id="PF03793">
    <property type="entry name" value="PASTA"/>
    <property type="match status" value="3"/>
</dbReference>
<evidence type="ECO:0000256" key="2">
    <source>
        <dbReference type="ARBA" id="ARBA00022527"/>
    </source>
</evidence>
<evidence type="ECO:0000256" key="4">
    <source>
        <dbReference type="ARBA" id="ARBA00022741"/>
    </source>
</evidence>
<dbReference type="PROSITE" id="PS51178">
    <property type="entry name" value="PASTA"/>
    <property type="match status" value="3"/>
</dbReference>
<dbReference type="SMART" id="SM00740">
    <property type="entry name" value="PASTA"/>
    <property type="match status" value="3"/>
</dbReference>
<dbReference type="Gene3D" id="1.10.510.10">
    <property type="entry name" value="Transferase(Phosphotransferase) domain 1"/>
    <property type="match status" value="1"/>
</dbReference>
<evidence type="ECO:0000313" key="14">
    <source>
        <dbReference type="EMBL" id="SIQ98389.1"/>
    </source>
</evidence>
<dbReference type="EMBL" id="FTNC01000011">
    <property type="protein sequence ID" value="SIQ98389.1"/>
    <property type="molecule type" value="Genomic_DNA"/>
</dbReference>
<dbReference type="InterPro" id="IPR008271">
    <property type="entry name" value="Ser/Thr_kinase_AS"/>
</dbReference>
<comment type="catalytic activity">
    <reaction evidence="8">
        <text>L-seryl-[protein] + ATP = O-phospho-L-seryl-[protein] + ADP + H(+)</text>
        <dbReference type="Rhea" id="RHEA:17989"/>
        <dbReference type="Rhea" id="RHEA-COMP:9863"/>
        <dbReference type="Rhea" id="RHEA-COMP:11604"/>
        <dbReference type="ChEBI" id="CHEBI:15378"/>
        <dbReference type="ChEBI" id="CHEBI:29999"/>
        <dbReference type="ChEBI" id="CHEBI:30616"/>
        <dbReference type="ChEBI" id="CHEBI:83421"/>
        <dbReference type="ChEBI" id="CHEBI:456216"/>
        <dbReference type="EC" id="2.7.11.1"/>
    </reaction>
</comment>
<feature type="domain" description="PASTA" evidence="13">
    <location>
        <begin position="466"/>
        <end position="533"/>
    </location>
</feature>
<dbReference type="SUPFAM" id="SSF56112">
    <property type="entry name" value="Protein kinase-like (PK-like)"/>
    <property type="match status" value="1"/>
</dbReference>
<feature type="binding site" evidence="9">
    <location>
        <position position="39"/>
    </location>
    <ligand>
        <name>ATP</name>
        <dbReference type="ChEBI" id="CHEBI:30616"/>
    </ligand>
</feature>
<evidence type="ECO:0000256" key="9">
    <source>
        <dbReference type="PROSITE-ProRule" id="PRU10141"/>
    </source>
</evidence>
<dbReference type="PROSITE" id="PS50011">
    <property type="entry name" value="PROTEIN_KINASE_DOM"/>
    <property type="match status" value="1"/>
</dbReference>
<dbReference type="InterPro" id="IPR017441">
    <property type="entry name" value="Protein_kinase_ATP_BS"/>
</dbReference>
<dbReference type="RefSeq" id="WP_076545037.1">
    <property type="nucleotide sequence ID" value="NZ_FTNC01000011.1"/>
</dbReference>
<comment type="catalytic activity">
    <reaction evidence="7">
        <text>L-threonyl-[protein] + ATP = O-phospho-L-threonyl-[protein] + ADP + H(+)</text>
        <dbReference type="Rhea" id="RHEA:46608"/>
        <dbReference type="Rhea" id="RHEA-COMP:11060"/>
        <dbReference type="Rhea" id="RHEA-COMP:11605"/>
        <dbReference type="ChEBI" id="CHEBI:15378"/>
        <dbReference type="ChEBI" id="CHEBI:30013"/>
        <dbReference type="ChEBI" id="CHEBI:30616"/>
        <dbReference type="ChEBI" id="CHEBI:61977"/>
        <dbReference type="ChEBI" id="CHEBI:456216"/>
        <dbReference type="EC" id="2.7.11.1"/>
    </reaction>
</comment>
<feature type="domain" description="Protein kinase" evidence="12">
    <location>
        <begin position="10"/>
        <end position="268"/>
    </location>
</feature>
<dbReference type="PANTHER" id="PTHR43289">
    <property type="entry name" value="MITOGEN-ACTIVATED PROTEIN KINASE KINASE KINASE 20-RELATED"/>
    <property type="match status" value="1"/>
</dbReference>
<keyword evidence="11" id="KW-1133">Transmembrane helix</keyword>
<dbReference type="GO" id="GO:0004674">
    <property type="term" value="F:protein serine/threonine kinase activity"/>
    <property type="evidence" value="ECO:0007669"/>
    <property type="project" value="UniProtKB-KW"/>
</dbReference>
<accession>A0A1N6X7Z1</accession>
<feature type="compositionally biased region" description="Basic and acidic residues" evidence="10">
    <location>
        <begin position="314"/>
        <end position="344"/>
    </location>
</feature>
<keyword evidence="15" id="KW-1185">Reference proteome</keyword>
<dbReference type="AlphaFoldDB" id="A0A1N6X7Z1"/>
<dbReference type="Gene3D" id="3.30.10.20">
    <property type="match status" value="3"/>
</dbReference>
<keyword evidence="4 9" id="KW-0547">Nucleotide-binding</keyword>
<dbReference type="InterPro" id="IPR005543">
    <property type="entry name" value="PASTA_dom"/>
</dbReference>
<evidence type="ECO:0000256" key="3">
    <source>
        <dbReference type="ARBA" id="ARBA00022679"/>
    </source>
</evidence>
<evidence type="ECO:0000256" key="6">
    <source>
        <dbReference type="ARBA" id="ARBA00022840"/>
    </source>
</evidence>
<dbReference type="FunFam" id="3.30.200.20:FF:000035">
    <property type="entry name" value="Serine/threonine protein kinase Stk1"/>
    <property type="match status" value="1"/>
</dbReference>
<dbReference type="InterPro" id="IPR000719">
    <property type="entry name" value="Prot_kinase_dom"/>
</dbReference>
<dbReference type="Proteomes" id="UP000185669">
    <property type="component" value="Unassembled WGS sequence"/>
</dbReference>
<protein>
    <recommendedName>
        <fullName evidence="1">non-specific serine/threonine protein kinase</fullName>
        <ecNumber evidence="1">2.7.11.1</ecNumber>
    </recommendedName>
</protein>
<dbReference type="STRING" id="56779.SAMN05421834_11116"/>
<dbReference type="Gene3D" id="3.30.200.20">
    <property type="entry name" value="Phosphorylase Kinase, domain 1"/>
    <property type="match status" value="1"/>
</dbReference>
<proteinExistence type="predicted"/>
<keyword evidence="11" id="KW-0472">Membrane</keyword>
<dbReference type="OrthoDB" id="9788659at2"/>
<dbReference type="Pfam" id="PF00069">
    <property type="entry name" value="Pkinase"/>
    <property type="match status" value="1"/>
</dbReference>
<dbReference type="NCBIfam" id="NF033483">
    <property type="entry name" value="PknB_PASTA_kin"/>
    <property type="match status" value="1"/>
</dbReference>
<keyword evidence="6 9" id="KW-0067">ATP-binding</keyword>
<evidence type="ECO:0000256" key="11">
    <source>
        <dbReference type="SAM" id="Phobius"/>
    </source>
</evidence>
<dbReference type="FunFam" id="1.10.510.10:FF:000021">
    <property type="entry name" value="Serine/threonine protein kinase"/>
    <property type="match status" value="1"/>
</dbReference>
<dbReference type="PROSITE" id="PS00108">
    <property type="entry name" value="PROTEIN_KINASE_ST"/>
    <property type="match status" value="1"/>
</dbReference>
<organism evidence="14 15">
    <name type="scientific">Halanaerobium kushneri</name>
    <dbReference type="NCBI Taxonomy" id="56779"/>
    <lineage>
        <taxon>Bacteria</taxon>
        <taxon>Bacillati</taxon>
        <taxon>Bacillota</taxon>
        <taxon>Clostridia</taxon>
        <taxon>Halanaerobiales</taxon>
        <taxon>Halanaerobiaceae</taxon>
        <taxon>Halanaerobium</taxon>
    </lineage>
</organism>
<keyword evidence="3" id="KW-0808">Transferase</keyword>